<dbReference type="InterPro" id="IPR014729">
    <property type="entry name" value="Rossmann-like_a/b/a_fold"/>
</dbReference>
<dbReference type="EC" id="6.3.2.1" evidence="3"/>
<dbReference type="EMBL" id="ADZX01000605">
    <property type="protein sequence ID" value="EFK95956.1"/>
    <property type="molecule type" value="Genomic_DNA"/>
</dbReference>
<dbReference type="Pfam" id="PF02569">
    <property type="entry name" value="Pantoate_ligase"/>
    <property type="match status" value="1"/>
</dbReference>
<evidence type="ECO:0000256" key="7">
    <source>
        <dbReference type="ARBA" id="ARBA00022840"/>
    </source>
</evidence>
<dbReference type="CDD" id="cd00560">
    <property type="entry name" value="PanC"/>
    <property type="match status" value="1"/>
</dbReference>
<keyword evidence="4 9" id="KW-0436">Ligase</keyword>
<dbReference type="FunFam" id="3.30.1300.10:FF:000001">
    <property type="entry name" value="Pantothenate synthetase"/>
    <property type="match status" value="1"/>
</dbReference>
<dbReference type="InterPro" id="IPR042176">
    <property type="entry name" value="Pantoate_ligase_C"/>
</dbReference>
<evidence type="ECO:0000256" key="4">
    <source>
        <dbReference type="ARBA" id="ARBA00022598"/>
    </source>
</evidence>
<reference evidence="9" key="1">
    <citation type="submission" date="2010-07" db="EMBL/GenBank/DDBJ databases">
        <authorList>
            <consortium name="CONSOLIDER consortium CSD2007-00005"/>
            <person name="Guazzaroni M.-E."/>
            <person name="Richter M."/>
            <person name="Garcia-Salamanca A."/>
            <person name="Yarza P."/>
            <person name="Ferrer M."/>
        </authorList>
    </citation>
    <scope>NUCLEOTIDE SEQUENCE</scope>
</reference>
<sequence length="275" mass="30996">MLITKTIDDFKNARKDLNGTIGFVPTMGALHKGHLSLIQRAKEENDHVVVSIFVNPTQFLEGEDLDKYPKKEVADKEICKLAGVDILFMPTSDAMYEGDELKIMAPKIRGYVLDGHNRPGHFDGMLQIVMKLLNLTDADMAYFGKKDAQQLSLISQMVKNYFLKTVIVPCDIVRDIDGLALSSRNIYLTKEERTNALSIPSALQKASQMIIAGERNTENIKNSMIDILNKNVNNIDYVEIVNRDFKNINEIEIKNTIILVAAKVGQTRLIDNLWV</sequence>
<comment type="similarity">
    <text evidence="2">Belongs to the pantothenate synthetase family.</text>
</comment>
<comment type="catalytic activity">
    <reaction evidence="8">
        <text>(R)-pantoate + beta-alanine + ATP = (R)-pantothenate + AMP + diphosphate + H(+)</text>
        <dbReference type="Rhea" id="RHEA:10912"/>
        <dbReference type="ChEBI" id="CHEBI:15378"/>
        <dbReference type="ChEBI" id="CHEBI:15980"/>
        <dbReference type="ChEBI" id="CHEBI:29032"/>
        <dbReference type="ChEBI" id="CHEBI:30616"/>
        <dbReference type="ChEBI" id="CHEBI:33019"/>
        <dbReference type="ChEBI" id="CHEBI:57966"/>
        <dbReference type="ChEBI" id="CHEBI:456215"/>
        <dbReference type="EC" id="6.3.2.1"/>
    </reaction>
</comment>
<dbReference type="SUPFAM" id="SSF52374">
    <property type="entry name" value="Nucleotidylyl transferase"/>
    <property type="match status" value="1"/>
</dbReference>
<dbReference type="GO" id="GO:0005829">
    <property type="term" value="C:cytosol"/>
    <property type="evidence" value="ECO:0007669"/>
    <property type="project" value="TreeGrafter"/>
</dbReference>
<dbReference type="GO" id="GO:0004592">
    <property type="term" value="F:pantoate-beta-alanine ligase activity"/>
    <property type="evidence" value="ECO:0007669"/>
    <property type="project" value="UniProtKB-EC"/>
</dbReference>
<evidence type="ECO:0000256" key="2">
    <source>
        <dbReference type="ARBA" id="ARBA00009256"/>
    </source>
</evidence>
<comment type="caution">
    <text evidence="9">The sequence shown here is derived from an EMBL/GenBank/DDBJ whole genome shotgun (WGS) entry which is preliminary data.</text>
</comment>
<dbReference type="HAMAP" id="MF_00158">
    <property type="entry name" value="PanC"/>
    <property type="match status" value="1"/>
</dbReference>
<dbReference type="UniPathway" id="UPA00028">
    <property type="reaction ID" value="UER00005"/>
</dbReference>
<dbReference type="NCBIfam" id="TIGR00018">
    <property type="entry name" value="panC"/>
    <property type="match status" value="1"/>
</dbReference>
<keyword evidence="6" id="KW-0547">Nucleotide-binding</keyword>
<dbReference type="Gene3D" id="3.40.50.620">
    <property type="entry name" value="HUPs"/>
    <property type="match status" value="1"/>
</dbReference>
<protein>
    <recommendedName>
        <fullName evidence="3">pantoate--beta-alanine ligase (AMP-forming)</fullName>
        <ecNumber evidence="3">6.3.2.1</ecNumber>
    </recommendedName>
</protein>
<evidence type="ECO:0000256" key="8">
    <source>
        <dbReference type="ARBA" id="ARBA00048258"/>
    </source>
</evidence>
<dbReference type="PANTHER" id="PTHR21299">
    <property type="entry name" value="CYTIDYLATE KINASE/PANTOATE-BETA-ALANINE LIGASE"/>
    <property type="match status" value="1"/>
</dbReference>
<evidence type="ECO:0000256" key="6">
    <source>
        <dbReference type="ARBA" id="ARBA00022741"/>
    </source>
</evidence>
<organism evidence="9">
    <name type="scientific">sediment metagenome</name>
    <dbReference type="NCBI Taxonomy" id="749907"/>
    <lineage>
        <taxon>unclassified sequences</taxon>
        <taxon>metagenomes</taxon>
        <taxon>ecological metagenomes</taxon>
    </lineage>
</organism>
<proteinExistence type="inferred from homology"/>
<keyword evidence="5" id="KW-0566">Pantothenate biosynthesis</keyword>
<evidence type="ECO:0000256" key="5">
    <source>
        <dbReference type="ARBA" id="ARBA00022655"/>
    </source>
</evidence>
<dbReference type="Gene3D" id="3.30.1300.10">
    <property type="entry name" value="Pantoate-beta-alanine ligase, C-terminal domain"/>
    <property type="match status" value="1"/>
</dbReference>
<accession>D9PKG6</accession>
<dbReference type="NCBIfam" id="TIGR00125">
    <property type="entry name" value="cyt_tran_rel"/>
    <property type="match status" value="1"/>
</dbReference>
<dbReference type="InterPro" id="IPR004821">
    <property type="entry name" value="Cyt_trans-like"/>
</dbReference>
<dbReference type="PANTHER" id="PTHR21299:SF1">
    <property type="entry name" value="PANTOATE--BETA-ALANINE LIGASE"/>
    <property type="match status" value="1"/>
</dbReference>
<gene>
    <name evidence="9" type="primary">panC</name>
    <name evidence="9" type="ORF">LDC_2033</name>
</gene>
<reference evidence="9" key="2">
    <citation type="journal article" date="2011" name="Microb. Ecol.">
        <title>Taxonomic and Functional Metagenomic Profiling of the Microbial Community in the Anoxic Sediment of a Sub-saline Shallow Lake (Laguna de Carrizo, Central Spain).</title>
        <authorList>
            <person name="Ferrer M."/>
            <person name="Guazzaroni M.E."/>
            <person name="Richter M."/>
            <person name="Garcia-Salamanca A."/>
            <person name="Yarza P."/>
            <person name="Suarez-Suarez A."/>
            <person name="Solano J."/>
            <person name="Alcaide M."/>
            <person name="van Dillewijn P."/>
            <person name="Molina-Henares M.A."/>
            <person name="Lopez-Cortes N."/>
            <person name="Al-Ramahi Y."/>
            <person name="Guerrero C."/>
            <person name="Acosta A."/>
            <person name="de Eugenio L.I."/>
            <person name="Martinez V."/>
            <person name="Marques S."/>
            <person name="Rojo F."/>
            <person name="Santero E."/>
            <person name="Genilloud O."/>
            <person name="Perez-Perez J."/>
            <person name="Rossello-Mora R."/>
            <person name="Ramos J.L."/>
        </authorList>
    </citation>
    <scope>NUCLEOTIDE SEQUENCE</scope>
</reference>
<name>D9PKG6_9ZZZZ</name>
<dbReference type="AlphaFoldDB" id="D9PKG6"/>
<keyword evidence="7" id="KW-0067">ATP-binding</keyword>
<evidence type="ECO:0000256" key="3">
    <source>
        <dbReference type="ARBA" id="ARBA00012219"/>
    </source>
</evidence>
<comment type="pathway">
    <text evidence="1">Cofactor biosynthesis; (R)-pantothenate biosynthesis; (R)-pantothenate from (R)-pantoate and beta-alanine: step 1/1.</text>
</comment>
<dbReference type="GO" id="GO:0005524">
    <property type="term" value="F:ATP binding"/>
    <property type="evidence" value="ECO:0007669"/>
    <property type="project" value="UniProtKB-KW"/>
</dbReference>
<evidence type="ECO:0000313" key="9">
    <source>
        <dbReference type="EMBL" id="EFK95956.1"/>
    </source>
</evidence>
<evidence type="ECO:0000256" key="1">
    <source>
        <dbReference type="ARBA" id="ARBA00004990"/>
    </source>
</evidence>
<dbReference type="GO" id="GO:0015940">
    <property type="term" value="P:pantothenate biosynthetic process"/>
    <property type="evidence" value="ECO:0007669"/>
    <property type="project" value="UniProtKB-UniPathway"/>
</dbReference>
<dbReference type="InterPro" id="IPR003721">
    <property type="entry name" value="Pantoate_ligase"/>
</dbReference>